<dbReference type="AlphaFoldDB" id="A0A3M8WI84"/>
<keyword evidence="4" id="KW-1185">Reference proteome</keyword>
<feature type="region of interest" description="Disordered" evidence="1">
    <location>
        <begin position="29"/>
        <end position="84"/>
    </location>
</feature>
<evidence type="ECO:0000313" key="3">
    <source>
        <dbReference type="EMBL" id="RNG28275.1"/>
    </source>
</evidence>
<name>A0A3M8WI84_9ACTN</name>
<accession>A0A3M8WI84</accession>
<keyword evidence="2" id="KW-0732">Signal</keyword>
<protein>
    <recommendedName>
        <fullName evidence="5">Secreted protein</fullName>
    </recommendedName>
</protein>
<evidence type="ECO:0000313" key="4">
    <source>
        <dbReference type="Proteomes" id="UP000275401"/>
    </source>
</evidence>
<evidence type="ECO:0000256" key="2">
    <source>
        <dbReference type="SAM" id="SignalP"/>
    </source>
</evidence>
<feature type="compositionally biased region" description="Basic and acidic residues" evidence="1">
    <location>
        <begin position="29"/>
        <end position="41"/>
    </location>
</feature>
<dbReference type="Proteomes" id="UP000275401">
    <property type="component" value="Unassembled WGS sequence"/>
</dbReference>
<evidence type="ECO:0008006" key="5">
    <source>
        <dbReference type="Google" id="ProtNLM"/>
    </source>
</evidence>
<reference evidence="3 4" key="1">
    <citation type="submission" date="2018-11" db="EMBL/GenBank/DDBJ databases">
        <title>The Potential of Streptomyces as Biocontrol Agents against the Tomato grey mould, Botrytis cinerea (Gray mold) Frontiers in Microbiology.</title>
        <authorList>
            <person name="Li D."/>
        </authorList>
    </citation>
    <scope>NUCLEOTIDE SEQUENCE [LARGE SCALE GENOMIC DNA]</scope>
    <source>
        <strain evidence="3 4">NEAU-LD23</strain>
    </source>
</reference>
<feature type="chain" id="PRO_5038371231" description="Secreted protein" evidence="2">
    <location>
        <begin position="23"/>
        <end position="130"/>
    </location>
</feature>
<organism evidence="3 4">
    <name type="scientific">Streptomyces botrytidirepellens</name>
    <dbReference type="NCBI Taxonomy" id="2486417"/>
    <lineage>
        <taxon>Bacteria</taxon>
        <taxon>Bacillati</taxon>
        <taxon>Actinomycetota</taxon>
        <taxon>Actinomycetes</taxon>
        <taxon>Kitasatosporales</taxon>
        <taxon>Streptomycetaceae</taxon>
        <taxon>Streptomyces</taxon>
    </lineage>
</organism>
<evidence type="ECO:0000256" key="1">
    <source>
        <dbReference type="SAM" id="MobiDB-lite"/>
    </source>
</evidence>
<feature type="signal peptide" evidence="2">
    <location>
        <begin position="1"/>
        <end position="22"/>
    </location>
</feature>
<dbReference type="EMBL" id="RIBZ01000164">
    <property type="protein sequence ID" value="RNG28275.1"/>
    <property type="molecule type" value="Genomic_DNA"/>
</dbReference>
<proteinExistence type="predicted"/>
<gene>
    <name evidence="3" type="ORF">EEJ42_12310</name>
</gene>
<comment type="caution">
    <text evidence="3">The sequence shown here is derived from an EMBL/GenBank/DDBJ whole genome shotgun (WGS) entry which is preliminary data.</text>
</comment>
<sequence length="130" mass="13618">MWPRRLLAFVLGALLLTGPTCLGHPVGAEHAHGQRVAHDSRQSPAAEIAETAGQPSADGPEGPEHCAPTPREKSGRAAQPSVRALPATTAATAVVCRTVVLAVAPDRPHTLSPRAPTVRSTLCSTSRWRI</sequence>